<dbReference type="GO" id="GO:0000932">
    <property type="term" value="C:P-body"/>
    <property type="evidence" value="ECO:0007669"/>
    <property type="project" value="TreeGrafter"/>
</dbReference>
<dbReference type="GO" id="GO:0003723">
    <property type="term" value="F:RNA binding"/>
    <property type="evidence" value="ECO:0007669"/>
    <property type="project" value="UniProtKB-KW"/>
</dbReference>
<feature type="compositionally biased region" description="Basic residues" evidence="7">
    <location>
        <begin position="50"/>
        <end position="59"/>
    </location>
</feature>
<proteinExistence type="inferred from homology"/>
<evidence type="ECO:0000256" key="3">
    <source>
        <dbReference type="ARBA" id="ARBA00022801"/>
    </source>
</evidence>
<feature type="compositionally biased region" description="Polar residues" evidence="7">
    <location>
        <begin position="62"/>
        <end position="73"/>
    </location>
</feature>
<dbReference type="SUPFAM" id="SSF50249">
    <property type="entry name" value="Nucleic acid-binding proteins"/>
    <property type="match status" value="2"/>
</dbReference>
<gene>
    <name evidence="10" type="primary">LOC107218181</name>
</gene>
<dbReference type="Gene3D" id="2.40.50.690">
    <property type="match status" value="1"/>
</dbReference>
<dbReference type="GO" id="GO:0000175">
    <property type="term" value="F:3'-5'-RNA exonuclease activity"/>
    <property type="evidence" value="ECO:0007669"/>
    <property type="project" value="TreeGrafter"/>
</dbReference>
<evidence type="ECO:0000256" key="5">
    <source>
        <dbReference type="ARBA" id="ARBA00022884"/>
    </source>
</evidence>
<dbReference type="Gene3D" id="2.40.50.700">
    <property type="match status" value="1"/>
</dbReference>
<dbReference type="InterPro" id="IPR041093">
    <property type="entry name" value="Dis3l2-like_C"/>
</dbReference>
<dbReference type="InterPro" id="IPR012340">
    <property type="entry name" value="NA-bd_OB-fold"/>
</dbReference>
<organism evidence="10">
    <name type="scientific">Neodiprion lecontei</name>
    <name type="common">Redheaded pine sawfly</name>
    <dbReference type="NCBI Taxonomy" id="441921"/>
    <lineage>
        <taxon>Eukaryota</taxon>
        <taxon>Metazoa</taxon>
        <taxon>Ecdysozoa</taxon>
        <taxon>Arthropoda</taxon>
        <taxon>Hexapoda</taxon>
        <taxon>Insecta</taxon>
        <taxon>Pterygota</taxon>
        <taxon>Neoptera</taxon>
        <taxon>Endopterygota</taxon>
        <taxon>Hymenoptera</taxon>
        <taxon>Tenthredinoidea</taxon>
        <taxon>Diprionidae</taxon>
        <taxon>Diprioninae</taxon>
        <taxon>Neodiprion</taxon>
    </lineage>
</organism>
<evidence type="ECO:0000259" key="8">
    <source>
        <dbReference type="SMART" id="SM00955"/>
    </source>
</evidence>
<feature type="compositionally biased region" description="Polar residues" evidence="7">
    <location>
        <begin position="1"/>
        <end position="14"/>
    </location>
</feature>
<feature type="domain" description="RNB" evidence="8">
    <location>
        <begin position="397"/>
        <end position="753"/>
    </location>
</feature>
<accession>A0A6J0BB26</accession>
<dbReference type="RefSeq" id="XP_015511451.2">
    <property type="nucleotide sequence ID" value="XM_015655965.2"/>
</dbReference>
<dbReference type="FunCoup" id="A0A6J0BB26">
    <property type="interactions" value="1920"/>
</dbReference>
<keyword evidence="9" id="KW-1185">Reference proteome</keyword>
<dbReference type="InParanoid" id="A0A6J0BB26"/>
<keyword evidence="4" id="KW-0269">Exonuclease</keyword>
<dbReference type="SMART" id="SM00955">
    <property type="entry name" value="RNB"/>
    <property type="match status" value="1"/>
</dbReference>
<dbReference type="PANTHER" id="PTHR23355">
    <property type="entry name" value="RIBONUCLEASE"/>
    <property type="match status" value="1"/>
</dbReference>
<evidence type="ECO:0000313" key="9">
    <source>
        <dbReference type="Proteomes" id="UP000829291"/>
    </source>
</evidence>
<evidence type="ECO:0000256" key="4">
    <source>
        <dbReference type="ARBA" id="ARBA00022839"/>
    </source>
</evidence>
<dbReference type="Pfam" id="PF17877">
    <property type="entry name" value="Dis3l2_C_term"/>
    <property type="match status" value="1"/>
</dbReference>
<evidence type="ECO:0000256" key="6">
    <source>
        <dbReference type="RuleBase" id="RU003901"/>
    </source>
</evidence>
<dbReference type="InterPro" id="IPR041505">
    <property type="entry name" value="Dis3_CSD2"/>
</dbReference>
<feature type="compositionally biased region" description="Basic residues" evidence="7">
    <location>
        <begin position="18"/>
        <end position="27"/>
    </location>
</feature>
<dbReference type="AlphaFoldDB" id="A0A6J0BB26"/>
<dbReference type="InterPro" id="IPR022966">
    <property type="entry name" value="RNase_II/R_CS"/>
</dbReference>
<dbReference type="PANTHER" id="PTHR23355:SF9">
    <property type="entry name" value="DIS3-LIKE EXONUCLEASE 2"/>
    <property type="match status" value="1"/>
</dbReference>
<dbReference type="Gene3D" id="2.40.50.140">
    <property type="entry name" value="Nucleic acid-binding proteins"/>
    <property type="match status" value="1"/>
</dbReference>
<dbReference type="GO" id="GO:0010587">
    <property type="term" value="P:miRNA catabolic process"/>
    <property type="evidence" value="ECO:0007669"/>
    <property type="project" value="TreeGrafter"/>
</dbReference>
<dbReference type="PROSITE" id="PS01175">
    <property type="entry name" value="RIBONUCLEASE_II"/>
    <property type="match status" value="1"/>
</dbReference>
<dbReference type="GeneID" id="107218181"/>
<comment type="similarity">
    <text evidence="1 6">Belongs to the RNR ribonuclease family.</text>
</comment>
<feature type="region of interest" description="Disordered" evidence="7">
    <location>
        <begin position="1"/>
        <end position="73"/>
    </location>
</feature>
<evidence type="ECO:0000256" key="1">
    <source>
        <dbReference type="ARBA" id="ARBA00005785"/>
    </source>
</evidence>
<sequence>MSDNGGQANMSGSSGIAKKSRRGKRANNKPNPINVEQMLATTLQKIEVRPKKRPPRRPKAFNQGSNSIDNNSEISPAVKLNTVLHEQTNAIAVNHIQAPIVPQIIQNQGVNLMNKKKLSTKCKKNHLSKNQQVIRGQTENLSMNIAVGDAGGNRRKNKVSNTPGKSTENKKGNKTSFPDYIPQTLIRKLLVNQTSKEIEYVEGNIRINPKCFKEAYVAMPNDEMDILIDGIHDRNRALEGDLVAVKINPTDKWRNLKSNKPQKTATVVCILEKIHPRKAVGFLKVMPDKNNRVALFAPRDHKVPRLTIDSTYWPPNFYSDPESYANIMFFAEIISWNDVRYAHGKILKCIGKTGDLRAESCAIVLEYDLDMTPYSTELTQDLPPSDYQPVATDIDGREDWRKKCIFTIDPATAADLDDAMSCSPMENGNFEVGVHIADVTHYLNAFTPLDQAVARRATTIYLSDNVYHMLPKQLCNVCSLLPGYDKLAFSVIFEMTPGGDIVRHRFTKTVINSCCQFSYEHAQVMIMNPTKKWSNDEIPVIKGSYTISELCTVVNNLNNLAVKMREKRFENGSLRIDQPKLHVIVDRESGLPISFTLEEQKDSNRLIEEFMLLANMTVARHLYENFPDVSLLRCHQPPLMRNLSKTQTMLEKFGIHIDIESAGALQASLVRYQPDPCGSTKDFYLAKCRAVVMNILCAKTMARARYFCTSVKMDAETLKHYALNVPLYTHFTSPIRRYSDCIVHRLLHASIQNALPVPNWTPSLCAEIAMNCNRQKYNAKLAQEASSELYLTYLLGLTGPVNTTAITLDVKDRSIDIILYEMGINLRIYFAELEKVASVHHVEEDDIQTVTIVWKDSNMSQVINIFSIVNVRVSKDPAKNRLLGELLAPMPLDIQASVQTL</sequence>
<dbReference type="InterPro" id="IPR033771">
    <property type="entry name" value="Rrp44_CSD1"/>
</dbReference>
<evidence type="ECO:0000313" key="10">
    <source>
        <dbReference type="RefSeq" id="XP_015511451.2"/>
    </source>
</evidence>
<keyword evidence="2" id="KW-0540">Nuclease</keyword>
<feature type="region of interest" description="Disordered" evidence="7">
    <location>
        <begin position="146"/>
        <end position="176"/>
    </location>
</feature>
<dbReference type="GO" id="GO:0006402">
    <property type="term" value="P:mRNA catabolic process"/>
    <property type="evidence" value="ECO:0007669"/>
    <property type="project" value="TreeGrafter"/>
</dbReference>
<keyword evidence="3" id="KW-0378">Hydrolase</keyword>
<dbReference type="OrthoDB" id="372421at2759"/>
<dbReference type="Proteomes" id="UP000829291">
    <property type="component" value="Chromosome 5"/>
</dbReference>
<dbReference type="InterPro" id="IPR001900">
    <property type="entry name" value="RNase_II/R"/>
</dbReference>
<dbReference type="InterPro" id="IPR050180">
    <property type="entry name" value="RNR_Ribonuclease"/>
</dbReference>
<keyword evidence="5" id="KW-0694">RNA-binding</keyword>
<dbReference type="Pfam" id="PF17849">
    <property type="entry name" value="OB_Dis3"/>
    <property type="match status" value="1"/>
</dbReference>
<dbReference type="KEGG" id="nlo:107218181"/>
<dbReference type="Pfam" id="PF00773">
    <property type="entry name" value="RNB"/>
    <property type="match status" value="1"/>
</dbReference>
<protein>
    <submittedName>
        <fullName evidence="10">DIS3-like exonuclease 2 isoform X1</fullName>
    </submittedName>
</protein>
<reference evidence="10" key="1">
    <citation type="submission" date="2025-08" db="UniProtKB">
        <authorList>
            <consortium name="RefSeq"/>
        </authorList>
    </citation>
    <scope>IDENTIFICATION</scope>
    <source>
        <tissue evidence="10">Thorax and Abdomen</tissue>
    </source>
</reference>
<name>A0A6J0BB26_NEOLC</name>
<evidence type="ECO:0000256" key="2">
    <source>
        <dbReference type="ARBA" id="ARBA00022722"/>
    </source>
</evidence>
<evidence type="ECO:0000256" key="7">
    <source>
        <dbReference type="SAM" id="MobiDB-lite"/>
    </source>
</evidence>
<dbReference type="Pfam" id="PF17216">
    <property type="entry name" value="Rrp44_CSD1"/>
    <property type="match status" value="1"/>
</dbReference>